<evidence type="ECO:0000313" key="1">
    <source>
        <dbReference type="EMBL" id="ATY33759.1"/>
    </source>
</evidence>
<sequence>MSGADHPFVPEWKGERSWSAPGELPSTFVVFEAGDLGAPFRIEHGRDMMFNDGELEQDYNFIDYFFGDPDAPIRARHYLHDEHVSVVLPSLPSNVTLAQVGAFFPSDTLQYLQRRFASVQVLTAEGYSELWAPR</sequence>
<dbReference type="KEGG" id="sphc:CVN68_18830"/>
<keyword evidence="2" id="KW-1185">Reference proteome</keyword>
<protein>
    <submittedName>
        <fullName evidence="1">Uncharacterized protein</fullName>
    </submittedName>
</protein>
<dbReference type="AlphaFoldDB" id="A0A2K8MP56"/>
<proteinExistence type="predicted"/>
<reference evidence="1 2" key="1">
    <citation type="submission" date="2017-11" db="EMBL/GenBank/DDBJ databases">
        <title>Complete genome sequence of Sphingomonas sp. Strain Cra20, a psychrotolerant potential plant growth promoting rhizobacteria.</title>
        <authorList>
            <person name="Luo Y."/>
        </authorList>
    </citation>
    <scope>NUCLEOTIDE SEQUENCE [LARGE SCALE GENOMIC DNA]</scope>
    <source>
        <strain evidence="1 2">Cra20</strain>
    </source>
</reference>
<evidence type="ECO:0000313" key="2">
    <source>
        <dbReference type="Proteomes" id="UP000229081"/>
    </source>
</evidence>
<dbReference type="Proteomes" id="UP000229081">
    <property type="component" value="Chromosome"/>
</dbReference>
<dbReference type="OrthoDB" id="7568154at2"/>
<accession>A0A2K8MP56</accession>
<gene>
    <name evidence="1" type="ORF">CVN68_18830</name>
</gene>
<organism evidence="1 2">
    <name type="scientific">Sphingomonas psychrotolerans</name>
    <dbReference type="NCBI Taxonomy" id="1327635"/>
    <lineage>
        <taxon>Bacteria</taxon>
        <taxon>Pseudomonadati</taxon>
        <taxon>Pseudomonadota</taxon>
        <taxon>Alphaproteobacteria</taxon>
        <taxon>Sphingomonadales</taxon>
        <taxon>Sphingomonadaceae</taxon>
        <taxon>Sphingomonas</taxon>
    </lineage>
</organism>
<dbReference type="RefSeq" id="WP_100283556.1">
    <property type="nucleotide sequence ID" value="NZ_CP024923.1"/>
</dbReference>
<dbReference type="EMBL" id="CP024923">
    <property type="protein sequence ID" value="ATY33759.1"/>
    <property type="molecule type" value="Genomic_DNA"/>
</dbReference>
<name>A0A2K8MP56_9SPHN</name>